<evidence type="ECO:0000313" key="2">
    <source>
        <dbReference type="Proteomes" id="UP000320914"/>
    </source>
</evidence>
<dbReference type="InterPro" id="IPR030934">
    <property type="entry name" value="Intein_C"/>
</dbReference>
<accession>A0A502HPB1</accession>
<dbReference type="AlphaFoldDB" id="A0A502HPB1"/>
<sequence>MFHTCLRQLETNKPFLPPNFFHYGTAVHNCLFPDSADIYTKRDQRYLKWYYAAH</sequence>
<evidence type="ECO:0000313" key="1">
    <source>
        <dbReference type="EMBL" id="TPG76511.1"/>
    </source>
</evidence>
<dbReference type="EMBL" id="RCZA01000016">
    <property type="protein sequence ID" value="TPG76511.1"/>
    <property type="molecule type" value="Genomic_DNA"/>
</dbReference>
<protein>
    <submittedName>
        <fullName evidence="1">Uncharacterized protein</fullName>
    </submittedName>
</protein>
<dbReference type="Proteomes" id="UP000320914">
    <property type="component" value="Unassembled WGS sequence"/>
</dbReference>
<reference evidence="1 2" key="1">
    <citation type="journal article" date="2019" name="Environ. Microbiol.">
        <title>Species interactions and distinct microbial communities in high Arctic permafrost affected cryosols are associated with the CH4 and CO2 gas fluxes.</title>
        <authorList>
            <person name="Altshuler I."/>
            <person name="Hamel J."/>
            <person name="Turney S."/>
            <person name="Magnuson E."/>
            <person name="Levesque R."/>
            <person name="Greer C."/>
            <person name="Whyte L.G."/>
        </authorList>
    </citation>
    <scope>NUCLEOTIDE SEQUENCE [LARGE SCALE GENOMIC DNA]</scope>
    <source>
        <strain evidence="1 2">OWC5</strain>
    </source>
</reference>
<proteinExistence type="predicted"/>
<comment type="caution">
    <text evidence="1">The sequence shown here is derived from an EMBL/GenBank/DDBJ whole genome shotgun (WGS) entry which is preliminary data.</text>
</comment>
<organism evidence="1 2">
    <name type="scientific">Pseudomonas mandelii</name>
    <dbReference type="NCBI Taxonomy" id="75612"/>
    <lineage>
        <taxon>Bacteria</taxon>
        <taxon>Pseudomonadati</taxon>
        <taxon>Pseudomonadota</taxon>
        <taxon>Gammaproteobacteria</taxon>
        <taxon>Pseudomonadales</taxon>
        <taxon>Pseudomonadaceae</taxon>
        <taxon>Pseudomonas</taxon>
    </lineage>
</organism>
<gene>
    <name evidence="1" type="ORF">EAH74_29305</name>
</gene>
<dbReference type="NCBIfam" id="TIGR01443">
    <property type="entry name" value="intein_Cterm"/>
    <property type="match status" value="1"/>
</dbReference>
<name>A0A502HPB1_9PSED</name>